<protein>
    <submittedName>
        <fullName evidence="2">Uncharacterized protein</fullName>
    </submittedName>
</protein>
<evidence type="ECO:0000313" key="3">
    <source>
        <dbReference type="Proteomes" id="UP001165082"/>
    </source>
</evidence>
<organism evidence="2 3">
    <name type="scientific">Triparma retinervis</name>
    <dbReference type="NCBI Taxonomy" id="2557542"/>
    <lineage>
        <taxon>Eukaryota</taxon>
        <taxon>Sar</taxon>
        <taxon>Stramenopiles</taxon>
        <taxon>Ochrophyta</taxon>
        <taxon>Bolidophyceae</taxon>
        <taxon>Parmales</taxon>
        <taxon>Triparmaceae</taxon>
        <taxon>Triparma</taxon>
    </lineage>
</organism>
<keyword evidence="1" id="KW-0472">Membrane</keyword>
<dbReference type="EMBL" id="BRXZ01002024">
    <property type="protein sequence ID" value="GMH52493.1"/>
    <property type="molecule type" value="Genomic_DNA"/>
</dbReference>
<accession>A0A9W6ZK54</accession>
<keyword evidence="1" id="KW-1133">Transmembrane helix</keyword>
<dbReference type="AlphaFoldDB" id="A0A9W6ZK54"/>
<evidence type="ECO:0000256" key="1">
    <source>
        <dbReference type="SAM" id="Phobius"/>
    </source>
</evidence>
<keyword evidence="3" id="KW-1185">Reference proteome</keyword>
<dbReference type="Proteomes" id="UP001165082">
    <property type="component" value="Unassembled WGS sequence"/>
</dbReference>
<feature type="transmembrane region" description="Helical" evidence="1">
    <location>
        <begin position="53"/>
        <end position="72"/>
    </location>
</feature>
<evidence type="ECO:0000313" key="2">
    <source>
        <dbReference type="EMBL" id="GMH52493.1"/>
    </source>
</evidence>
<keyword evidence="1" id="KW-0812">Transmembrane</keyword>
<feature type="transmembrane region" description="Helical" evidence="1">
    <location>
        <begin position="145"/>
        <end position="166"/>
    </location>
</feature>
<reference evidence="2" key="1">
    <citation type="submission" date="2022-07" db="EMBL/GenBank/DDBJ databases">
        <title>Genome analysis of Parmales, a sister group of diatoms, reveals the evolutionary specialization of diatoms from phago-mixotrophs to photoautotrophs.</title>
        <authorList>
            <person name="Ban H."/>
            <person name="Sato S."/>
            <person name="Yoshikawa S."/>
            <person name="Kazumasa Y."/>
            <person name="Nakamura Y."/>
            <person name="Ichinomiya M."/>
            <person name="Saitoh K."/>
            <person name="Sato N."/>
            <person name="Blanc-Mathieu R."/>
            <person name="Endo H."/>
            <person name="Kuwata A."/>
            <person name="Ogata H."/>
        </authorList>
    </citation>
    <scope>NUCLEOTIDE SEQUENCE</scope>
</reference>
<feature type="transmembrane region" description="Helical" evidence="1">
    <location>
        <begin position="84"/>
        <end position="103"/>
    </location>
</feature>
<proteinExistence type="predicted"/>
<sequence>MGWHELMFAKKRKLSRGIKSRVNEVYEDTYPRIPLPSSAAGQRSRKWFKLGHITFHTIPNQLGIAALLLWSTVWCALYPTETKILSFCGALAYTVAESTFTFFERGTPYTSFGQFFANLLYIPIMLDYYPLFLSLLPPVLAPPHLFILLYPLNVWFLEVIEELYLIRPIYGRNVAWIYEDYNDEYLEGCVRLGHAPAWWALGSAIYLFLPTIKEAIGALV</sequence>
<name>A0A9W6ZK54_9STRA</name>
<dbReference type="OrthoDB" id="73532at2759"/>
<gene>
    <name evidence="2" type="ORF">TrRE_jg4966</name>
</gene>
<comment type="caution">
    <text evidence="2">The sequence shown here is derived from an EMBL/GenBank/DDBJ whole genome shotgun (WGS) entry which is preliminary data.</text>
</comment>